<dbReference type="Proteomes" id="UP001497522">
    <property type="component" value="Chromosome 2"/>
</dbReference>
<name>A0ABP1B7A6_9BRYO</name>
<organism evidence="1 2">
    <name type="scientific">Sphagnum jensenii</name>
    <dbReference type="NCBI Taxonomy" id="128206"/>
    <lineage>
        <taxon>Eukaryota</taxon>
        <taxon>Viridiplantae</taxon>
        <taxon>Streptophyta</taxon>
        <taxon>Embryophyta</taxon>
        <taxon>Bryophyta</taxon>
        <taxon>Sphagnophytina</taxon>
        <taxon>Sphagnopsida</taxon>
        <taxon>Sphagnales</taxon>
        <taxon>Sphagnaceae</taxon>
        <taxon>Sphagnum</taxon>
    </lineage>
</organism>
<keyword evidence="2" id="KW-1185">Reference proteome</keyword>
<evidence type="ECO:0000313" key="1">
    <source>
        <dbReference type="EMBL" id="CAK9870717.1"/>
    </source>
</evidence>
<reference evidence="1 2" key="1">
    <citation type="submission" date="2024-03" db="EMBL/GenBank/DDBJ databases">
        <authorList>
            <consortium name="ELIXIR-Norway"/>
            <consortium name="Elixir Norway"/>
        </authorList>
    </citation>
    <scope>NUCLEOTIDE SEQUENCE [LARGE SCALE GENOMIC DNA]</scope>
</reference>
<evidence type="ECO:0000313" key="2">
    <source>
        <dbReference type="Proteomes" id="UP001497522"/>
    </source>
</evidence>
<accession>A0ABP1B7A6</accession>
<sequence>MEVTSCIVSNPDGTYSPISLPAEKTAYAVLKTLKVGYGPGVPFDHMEHVIVGDKSFVQPGEYKYLQTSPSMNLTVLSRITILLQKNCCMKRQLHHTTSKQSERPGNEVFKEKLIDFYGTDIVEAVEQSALWTRLHVLDVEYLDKRLALTPKLAGSTKFALGDMTFRDLEGTIF</sequence>
<protein>
    <submittedName>
        <fullName evidence="1">Uncharacterized protein</fullName>
    </submittedName>
</protein>
<gene>
    <name evidence="1" type="ORF">CSSPJE1EN2_LOCUS13385</name>
</gene>
<proteinExistence type="predicted"/>
<dbReference type="EMBL" id="OZ023703">
    <property type="protein sequence ID" value="CAK9870717.1"/>
    <property type="molecule type" value="Genomic_DNA"/>
</dbReference>